<dbReference type="SUPFAM" id="SSF56935">
    <property type="entry name" value="Porins"/>
    <property type="match status" value="1"/>
</dbReference>
<keyword evidence="8" id="KW-0675">Receptor</keyword>
<gene>
    <name evidence="15" type="ORF">GCM10008106_35570</name>
</gene>
<dbReference type="Gene3D" id="2.60.40.1120">
    <property type="entry name" value="Carboxypeptidase-like, regulatory domain"/>
    <property type="match status" value="1"/>
</dbReference>
<keyword evidence="9 10" id="KW-0998">Cell outer membrane</keyword>
<reference evidence="15" key="2">
    <citation type="submission" date="2020-09" db="EMBL/GenBank/DDBJ databases">
        <authorList>
            <person name="Sun Q."/>
            <person name="Kim S."/>
        </authorList>
    </citation>
    <scope>NUCLEOTIDE SEQUENCE</scope>
    <source>
        <strain evidence="15">KCTC 23224</strain>
    </source>
</reference>
<dbReference type="PROSITE" id="PS52016">
    <property type="entry name" value="TONB_DEPENDENT_REC_3"/>
    <property type="match status" value="1"/>
</dbReference>
<dbReference type="InterPro" id="IPR039426">
    <property type="entry name" value="TonB-dep_rcpt-like"/>
</dbReference>
<evidence type="ECO:0000256" key="5">
    <source>
        <dbReference type="ARBA" id="ARBA00022729"/>
    </source>
</evidence>
<protein>
    <recommendedName>
        <fullName evidence="17">Iron complex outermembrane recepter protein</fullName>
    </recommendedName>
</protein>
<evidence type="ECO:0000256" key="2">
    <source>
        <dbReference type="ARBA" id="ARBA00022448"/>
    </source>
</evidence>
<dbReference type="RefSeq" id="WP_189586111.1">
    <property type="nucleotide sequence ID" value="NZ_BMYF01000028.1"/>
</dbReference>
<keyword evidence="6 11" id="KW-0798">TonB box</keyword>
<evidence type="ECO:0000256" key="1">
    <source>
        <dbReference type="ARBA" id="ARBA00004571"/>
    </source>
</evidence>
<evidence type="ECO:0000256" key="4">
    <source>
        <dbReference type="ARBA" id="ARBA00022692"/>
    </source>
</evidence>
<evidence type="ECO:0000256" key="11">
    <source>
        <dbReference type="RuleBase" id="RU003357"/>
    </source>
</evidence>
<dbReference type="InterPro" id="IPR037066">
    <property type="entry name" value="Plug_dom_sf"/>
</dbReference>
<keyword evidence="7 10" id="KW-0472">Membrane</keyword>
<keyword evidence="2 10" id="KW-0813">Transport</keyword>
<dbReference type="Pfam" id="PF07715">
    <property type="entry name" value="Plug"/>
    <property type="match status" value="1"/>
</dbReference>
<dbReference type="Gene3D" id="2.40.170.20">
    <property type="entry name" value="TonB-dependent receptor, beta-barrel domain"/>
    <property type="match status" value="1"/>
</dbReference>
<name>A0A8J3G6W0_9BACT</name>
<evidence type="ECO:0000256" key="7">
    <source>
        <dbReference type="ARBA" id="ARBA00023136"/>
    </source>
</evidence>
<dbReference type="InterPro" id="IPR000531">
    <property type="entry name" value="Beta-barrel_TonB"/>
</dbReference>
<dbReference type="EMBL" id="BMYF01000028">
    <property type="protein sequence ID" value="GHB51699.1"/>
    <property type="molecule type" value="Genomic_DNA"/>
</dbReference>
<evidence type="ECO:0000259" key="14">
    <source>
        <dbReference type="Pfam" id="PF07715"/>
    </source>
</evidence>
<feature type="domain" description="TonB-dependent receptor-like beta-barrel" evidence="13">
    <location>
        <begin position="331"/>
        <end position="788"/>
    </location>
</feature>
<dbReference type="Pfam" id="PF00593">
    <property type="entry name" value="TonB_dep_Rec_b-barrel"/>
    <property type="match status" value="1"/>
</dbReference>
<accession>A0A8J3G6W0</accession>
<dbReference type="GO" id="GO:0044718">
    <property type="term" value="P:siderophore transmembrane transport"/>
    <property type="evidence" value="ECO:0007669"/>
    <property type="project" value="TreeGrafter"/>
</dbReference>
<dbReference type="InterPro" id="IPR036942">
    <property type="entry name" value="Beta-barrel_TonB_sf"/>
</dbReference>
<dbReference type="InterPro" id="IPR008969">
    <property type="entry name" value="CarboxyPept-like_regulatory"/>
</dbReference>
<feature type="signal peptide" evidence="12">
    <location>
        <begin position="1"/>
        <end position="21"/>
    </location>
</feature>
<organism evidence="15 16">
    <name type="scientific">Mongoliitalea lutea</name>
    <dbReference type="NCBI Taxonomy" id="849756"/>
    <lineage>
        <taxon>Bacteria</taxon>
        <taxon>Pseudomonadati</taxon>
        <taxon>Bacteroidota</taxon>
        <taxon>Cytophagia</taxon>
        <taxon>Cytophagales</taxon>
        <taxon>Cyclobacteriaceae</taxon>
        <taxon>Mongoliitalea</taxon>
    </lineage>
</organism>
<evidence type="ECO:0000256" key="9">
    <source>
        <dbReference type="ARBA" id="ARBA00023237"/>
    </source>
</evidence>
<evidence type="ECO:0000256" key="10">
    <source>
        <dbReference type="PROSITE-ProRule" id="PRU01360"/>
    </source>
</evidence>
<evidence type="ECO:0000313" key="16">
    <source>
        <dbReference type="Proteomes" id="UP000642809"/>
    </source>
</evidence>
<dbReference type="PANTHER" id="PTHR30069">
    <property type="entry name" value="TONB-DEPENDENT OUTER MEMBRANE RECEPTOR"/>
    <property type="match status" value="1"/>
</dbReference>
<keyword evidence="16" id="KW-1185">Reference proteome</keyword>
<evidence type="ECO:0000256" key="8">
    <source>
        <dbReference type="ARBA" id="ARBA00023170"/>
    </source>
</evidence>
<dbReference type="AlphaFoldDB" id="A0A8J3G6W0"/>
<keyword evidence="5 12" id="KW-0732">Signal</keyword>
<evidence type="ECO:0000259" key="13">
    <source>
        <dbReference type="Pfam" id="PF00593"/>
    </source>
</evidence>
<sequence>MNKRFTLMMGILLLSVQFAFAQKFNITAKVVDADTKEPLIGVNAILEGTGLGAASDLDGKIAIPSVNEGAYTLRFSFLGYETITRRITLNSDLDLGTISMGSTAILGREVVVSATRKPERLTDAPASIGVISSRDLDRLPSFNVGEMLFKIQGIEVVRSGVIGIGINARGFNSAFNVRMLQLNDGRNGMLPGGTGLPAGFYNTIIKEDIERVEVILGPVSALYGPNAHAGVVNTITKDPRTSQGTTVALGVGNQSVFSGRIRHADQVSDKFAYKVNFEYTEGRDFEFIDTVYVGALAIPELDPDFNFKAIRGGAAVYYTPKTGHDIILDYGIGQGSNIGVTNLGRNQIDGWTFSYLQARYVSPRIFAQLTNTWNNAGNTFQINGRTVNYATLLAQGNSPEEARRRSLLPVSEGGLGFPGFKDESSRLNAEVQYNNSVGKFSYVLAGSYQRDVANSLGTYLFDIDGDIIISQYGAVAQADYELTNTLKFVGALRVDKHDYYDLQVSPRLALTQAVGDGSFRLTYGRAYAAPSIQFLEFLFPIAGVNGAIIGSGQGLTLENLATGARRTIDPLQPEENTTWEFGYKGTPAKNFYFDGTFWYGTTRNFISPAVNLFLGGERIVERGGQPVPANLSGINLTYLNFGEVTNWGADLGFNYLFNKNFSFGAKYSYFGSNITDEGKFDDDANISLLPPASREALQVLNAPAHRANFNFSALNLVNNKVNASVNVRWLPEYDFRSGNQIATAAGANTRVAPFLYNYGPLGGFTTVDISAGYAFSEMITVGGGISNLFNAEQREFVGSPIIGRLYSLEVKFNFNKK</sequence>
<dbReference type="GO" id="GO:0015344">
    <property type="term" value="F:siderophore uptake transmembrane transporter activity"/>
    <property type="evidence" value="ECO:0007669"/>
    <property type="project" value="TreeGrafter"/>
</dbReference>
<keyword evidence="4 10" id="KW-0812">Transmembrane</keyword>
<evidence type="ECO:0000256" key="12">
    <source>
        <dbReference type="SAM" id="SignalP"/>
    </source>
</evidence>
<dbReference type="InterPro" id="IPR012910">
    <property type="entry name" value="Plug_dom"/>
</dbReference>
<dbReference type="Pfam" id="PF13715">
    <property type="entry name" value="CarbopepD_reg_2"/>
    <property type="match status" value="1"/>
</dbReference>
<comment type="subcellular location">
    <subcellularLocation>
        <location evidence="1 10">Cell outer membrane</location>
        <topology evidence="1 10">Multi-pass membrane protein</topology>
    </subcellularLocation>
</comment>
<dbReference type="Proteomes" id="UP000642809">
    <property type="component" value="Unassembled WGS sequence"/>
</dbReference>
<feature type="domain" description="TonB-dependent receptor plug" evidence="14">
    <location>
        <begin position="121"/>
        <end position="231"/>
    </location>
</feature>
<keyword evidence="3 10" id="KW-1134">Transmembrane beta strand</keyword>
<dbReference type="GO" id="GO:0009279">
    <property type="term" value="C:cell outer membrane"/>
    <property type="evidence" value="ECO:0007669"/>
    <property type="project" value="UniProtKB-SubCell"/>
</dbReference>
<proteinExistence type="inferred from homology"/>
<dbReference type="SUPFAM" id="SSF49464">
    <property type="entry name" value="Carboxypeptidase regulatory domain-like"/>
    <property type="match status" value="1"/>
</dbReference>
<comment type="similarity">
    <text evidence="10 11">Belongs to the TonB-dependent receptor family.</text>
</comment>
<evidence type="ECO:0008006" key="17">
    <source>
        <dbReference type="Google" id="ProtNLM"/>
    </source>
</evidence>
<evidence type="ECO:0000256" key="3">
    <source>
        <dbReference type="ARBA" id="ARBA00022452"/>
    </source>
</evidence>
<comment type="caution">
    <text evidence="15">The sequence shown here is derived from an EMBL/GenBank/DDBJ whole genome shotgun (WGS) entry which is preliminary data.</text>
</comment>
<evidence type="ECO:0000256" key="6">
    <source>
        <dbReference type="ARBA" id="ARBA00023077"/>
    </source>
</evidence>
<feature type="chain" id="PRO_5035240548" description="Iron complex outermembrane recepter protein" evidence="12">
    <location>
        <begin position="22"/>
        <end position="817"/>
    </location>
</feature>
<reference evidence="15" key="1">
    <citation type="journal article" date="2014" name="Int. J. Syst. Evol. Microbiol.">
        <title>Complete genome sequence of Corynebacterium casei LMG S-19264T (=DSM 44701T), isolated from a smear-ripened cheese.</title>
        <authorList>
            <consortium name="US DOE Joint Genome Institute (JGI-PGF)"/>
            <person name="Walter F."/>
            <person name="Albersmeier A."/>
            <person name="Kalinowski J."/>
            <person name="Ruckert C."/>
        </authorList>
    </citation>
    <scope>NUCLEOTIDE SEQUENCE</scope>
    <source>
        <strain evidence="15">KCTC 23224</strain>
    </source>
</reference>
<evidence type="ECO:0000313" key="15">
    <source>
        <dbReference type="EMBL" id="GHB51699.1"/>
    </source>
</evidence>
<dbReference type="Gene3D" id="2.170.130.10">
    <property type="entry name" value="TonB-dependent receptor, plug domain"/>
    <property type="match status" value="1"/>
</dbReference>
<dbReference type="PANTHER" id="PTHR30069:SF29">
    <property type="entry name" value="HEMOGLOBIN AND HEMOGLOBIN-HAPTOGLOBIN-BINDING PROTEIN 1-RELATED"/>
    <property type="match status" value="1"/>
</dbReference>